<keyword evidence="6" id="KW-1185">Reference proteome</keyword>
<dbReference type="InterPro" id="IPR054653">
    <property type="entry name" value="EpsI_type_B_pred"/>
</dbReference>
<keyword evidence="1" id="KW-0732">Signal</keyword>
<reference evidence="4 5" key="1">
    <citation type="journal article" date="2015" name="Stand. Genomic Sci.">
        <title>Genomic Encyclopedia of Bacterial and Archaeal Type Strains, Phase III: the genomes of soil and plant-associated and newly described type strains.</title>
        <authorList>
            <person name="Whitman W.B."/>
            <person name="Woyke T."/>
            <person name="Klenk H.P."/>
            <person name="Zhou Y."/>
            <person name="Lilburn T.G."/>
            <person name="Beck B.J."/>
            <person name="De Vos P."/>
            <person name="Vandamme P."/>
            <person name="Eisen J.A."/>
            <person name="Garrity G."/>
            <person name="Hugenholtz P."/>
            <person name="Kyrpides N.C."/>
        </authorList>
    </citation>
    <scope>NUCLEOTIDE SEQUENCE [LARGE SCALE GENOMIC DNA]</scope>
    <source>
        <strain evidence="4 5">CGMCC 1.10685</strain>
    </source>
</reference>
<evidence type="ECO:0000313" key="3">
    <source>
        <dbReference type="EMBL" id="QGZ41783.1"/>
    </source>
</evidence>
<dbReference type="Pfam" id="PF11984">
    <property type="entry name" value="DUF3485"/>
    <property type="match status" value="1"/>
</dbReference>
<evidence type="ECO:0000313" key="4">
    <source>
        <dbReference type="EMBL" id="TWI51787.1"/>
    </source>
</evidence>
<protein>
    <submittedName>
        <fullName evidence="4">EpsI family protein</fullName>
    </submittedName>
</protein>
<dbReference type="RefSeq" id="WP_145873168.1">
    <property type="nucleotide sequence ID" value="NZ_CP046904.1"/>
</dbReference>
<reference evidence="4" key="2">
    <citation type="submission" date="2019-07" db="EMBL/GenBank/DDBJ databases">
        <authorList>
            <person name="Whitman W."/>
            <person name="Huntemann M."/>
            <person name="Clum A."/>
            <person name="Pillay M."/>
            <person name="Palaniappan K."/>
            <person name="Varghese N."/>
            <person name="Mikhailova N."/>
            <person name="Stamatis D."/>
            <person name="Reddy T."/>
            <person name="Daum C."/>
            <person name="Shapiro N."/>
            <person name="Ivanova N."/>
            <person name="Kyrpides N."/>
            <person name="Woyke T."/>
        </authorList>
    </citation>
    <scope>NUCLEOTIDE SEQUENCE</scope>
    <source>
        <strain evidence="4">CGMCC 1.10685</strain>
    </source>
</reference>
<name>A0A562Q4V6_9BURK</name>
<accession>A0A562Q4V6</accession>
<organism evidence="4 5">
    <name type="scientific">Pseudoduganella flava</name>
    <dbReference type="NCBI Taxonomy" id="871742"/>
    <lineage>
        <taxon>Bacteria</taxon>
        <taxon>Pseudomonadati</taxon>
        <taxon>Pseudomonadota</taxon>
        <taxon>Betaproteobacteria</taxon>
        <taxon>Burkholderiales</taxon>
        <taxon>Oxalobacteraceae</taxon>
        <taxon>Telluria group</taxon>
        <taxon>Pseudoduganella</taxon>
    </lineage>
</organism>
<evidence type="ECO:0000313" key="5">
    <source>
        <dbReference type="Proteomes" id="UP000315112"/>
    </source>
</evidence>
<feature type="signal peptide" evidence="1">
    <location>
        <begin position="1"/>
        <end position="19"/>
    </location>
</feature>
<dbReference type="NCBIfam" id="NF045609">
    <property type="entry name" value="EpsI_type_B"/>
    <property type="match status" value="1"/>
</dbReference>
<evidence type="ECO:0000256" key="1">
    <source>
        <dbReference type="SAM" id="SignalP"/>
    </source>
</evidence>
<gene>
    <name evidence="3" type="primary">epsI</name>
    <name evidence="3" type="ORF">GO485_23810</name>
    <name evidence="4" type="ORF">IP92_00776</name>
</gene>
<feature type="domain" description="Methanolan biosynthesis EpsI" evidence="2">
    <location>
        <begin position="9"/>
        <end position="216"/>
    </location>
</feature>
<reference evidence="3 6" key="3">
    <citation type="submission" date="2019-12" db="EMBL/GenBank/DDBJ databases">
        <title>Draft Genome Sequences of Six Type Strains of the Genus Massilia.</title>
        <authorList>
            <person name="Miess H."/>
            <person name="Frediansyah A."/>
            <person name="Goeker M."/>
            <person name="Gross H."/>
        </authorList>
    </citation>
    <scope>NUCLEOTIDE SEQUENCE [LARGE SCALE GENOMIC DNA]</scope>
    <source>
        <strain evidence="3 6">DSM 26639</strain>
    </source>
</reference>
<dbReference type="InterPro" id="IPR014263">
    <property type="entry name" value="Methanolan_biosynth_EpsI"/>
</dbReference>
<feature type="chain" id="PRO_5044618234" evidence="1">
    <location>
        <begin position="20"/>
        <end position="228"/>
    </location>
</feature>
<dbReference type="Proteomes" id="UP000437862">
    <property type="component" value="Chromosome"/>
</dbReference>
<dbReference type="EMBL" id="CP046904">
    <property type="protein sequence ID" value="QGZ41783.1"/>
    <property type="molecule type" value="Genomic_DNA"/>
</dbReference>
<dbReference type="OrthoDB" id="8583485at2"/>
<sequence length="228" mass="25157">MKKPMAVSLVLFAMMASAAAISYAVAPTAKMADRRGQFDLETRIPREFGDWKVDPTIVPLQVDPDTQARLNRIYNQTLSRTYINRDGERVMLSIAYGGDQSDNMGVHKPEVCYVAQGFDVRRNEVGEVATPHGNLPVRQLLAVTGARSEPITYWITIGDKITRPGIDQRLQELKIGLTGVVPDGMLVRVSTLDTDTSHAYGVQADFIRALIDRLPAADRARLIGTFNG</sequence>
<dbReference type="NCBIfam" id="TIGR02914">
    <property type="entry name" value="EpsI_fam"/>
    <property type="match status" value="1"/>
</dbReference>
<evidence type="ECO:0000313" key="6">
    <source>
        <dbReference type="Proteomes" id="UP000437862"/>
    </source>
</evidence>
<dbReference type="Proteomes" id="UP000315112">
    <property type="component" value="Unassembled WGS sequence"/>
</dbReference>
<proteinExistence type="predicted"/>
<dbReference type="AlphaFoldDB" id="A0A562Q4V6"/>
<dbReference type="EMBL" id="VLKW01000001">
    <property type="protein sequence ID" value="TWI51787.1"/>
    <property type="molecule type" value="Genomic_DNA"/>
</dbReference>
<evidence type="ECO:0000259" key="2">
    <source>
        <dbReference type="Pfam" id="PF11984"/>
    </source>
</evidence>